<dbReference type="PANTHER" id="PTHR11056:SF0">
    <property type="entry name" value="HOMOGENTISATE 1,2-DIOXYGENASE"/>
    <property type="match status" value="1"/>
</dbReference>
<evidence type="ECO:0000256" key="3">
    <source>
        <dbReference type="ARBA" id="ARBA00023002"/>
    </source>
</evidence>
<evidence type="ECO:0000256" key="6">
    <source>
        <dbReference type="PIRSR" id="PIRSR605708-2"/>
    </source>
</evidence>
<comment type="caution">
    <text evidence="8">The sequence shown here is derived from an EMBL/GenBank/DDBJ whole genome shotgun (WGS) entry which is preliminary data.</text>
</comment>
<proteinExistence type="predicted"/>
<keyword evidence="2" id="KW-0223">Dioxygenase</keyword>
<sequence length="385" mass="43867">MVFYHKMGQLPKKRHTVFRSPNGSLYHEELIGNEGFSGISSLLYHISPPTIVRHAGLIEPHELRASSDPSIRHRHFRTSGLSTGGDPISGRKPLLYNEDVLLAHVRPTQTADYYYRNGQADELIYVAQGTGTLESVFGRISFRDGDYLIVPRSIVYRLLLDPGVEHRQFIVESRGVIRTPKRYRNKHGQHIEGSPIYDRDIRVPEQLETRDESGEFEVRVKQRGGLHRYVYANHPFDVVGWDGYYYPWAYSIHDFEPIVGRIHQPPPVHQVFEGDNFVVCNFCPRLYDFDENAIAVPYNHTNAQSDEVIFYASAEFMSRRGIEYGSITLHPDGIAHGPQPGAVEAGLGAKSTDELAVMVDTFRPLIVAEEAKGIEDEEYWKSWLT</sequence>
<gene>
    <name evidence="8" type="ORF">KDA27_02015</name>
</gene>
<dbReference type="GO" id="GO:0006559">
    <property type="term" value="P:L-phenylalanine catabolic process"/>
    <property type="evidence" value="ECO:0007669"/>
    <property type="project" value="InterPro"/>
</dbReference>
<dbReference type="EMBL" id="JAGQHS010000005">
    <property type="protein sequence ID" value="MCA9754549.1"/>
    <property type="molecule type" value="Genomic_DNA"/>
</dbReference>
<evidence type="ECO:0000256" key="4">
    <source>
        <dbReference type="ARBA" id="ARBA00023004"/>
    </source>
</evidence>
<feature type="binding site" evidence="6">
    <location>
        <position position="336"/>
    </location>
    <ligand>
        <name>Fe cation</name>
        <dbReference type="ChEBI" id="CHEBI:24875"/>
    </ligand>
</feature>
<dbReference type="GO" id="GO:0005737">
    <property type="term" value="C:cytoplasm"/>
    <property type="evidence" value="ECO:0007669"/>
    <property type="project" value="TreeGrafter"/>
</dbReference>
<dbReference type="InterPro" id="IPR005708">
    <property type="entry name" value="Homogentis_dOase"/>
</dbReference>
<evidence type="ECO:0000259" key="7">
    <source>
        <dbReference type="Pfam" id="PF20510"/>
    </source>
</evidence>
<keyword evidence="3 8" id="KW-0560">Oxidoreductase</keyword>
<keyword evidence="4 6" id="KW-0408">Iron</keyword>
<feature type="binding site" evidence="6">
    <location>
        <position position="336"/>
    </location>
    <ligand>
        <name>homogentisate</name>
        <dbReference type="ChEBI" id="CHEBI:16169"/>
    </ligand>
</feature>
<name>A0A956SCL8_UNCEI</name>
<dbReference type="PANTHER" id="PTHR11056">
    <property type="entry name" value="HOMOGENTISATE 1,2-DIOXYGENASE"/>
    <property type="match status" value="1"/>
</dbReference>
<feature type="active site" description="Proton acceptor" evidence="5">
    <location>
        <position position="263"/>
    </location>
</feature>
<evidence type="ECO:0000256" key="1">
    <source>
        <dbReference type="ARBA" id="ARBA00022723"/>
    </source>
</evidence>
<dbReference type="GO" id="GO:0004411">
    <property type="term" value="F:homogentisate 1,2-dioxygenase activity"/>
    <property type="evidence" value="ECO:0007669"/>
    <property type="project" value="UniProtKB-EC"/>
</dbReference>
<evidence type="ECO:0000313" key="9">
    <source>
        <dbReference type="Proteomes" id="UP000739538"/>
    </source>
</evidence>
<reference evidence="8" key="2">
    <citation type="journal article" date="2021" name="Microbiome">
        <title>Successional dynamics and alternative stable states in a saline activated sludge microbial community over 9 years.</title>
        <authorList>
            <person name="Wang Y."/>
            <person name="Ye J."/>
            <person name="Ju F."/>
            <person name="Liu L."/>
            <person name="Boyd J.A."/>
            <person name="Deng Y."/>
            <person name="Parks D.H."/>
            <person name="Jiang X."/>
            <person name="Yin X."/>
            <person name="Woodcroft B.J."/>
            <person name="Tyson G.W."/>
            <person name="Hugenholtz P."/>
            <person name="Polz M.F."/>
            <person name="Zhang T."/>
        </authorList>
    </citation>
    <scope>NUCLEOTIDE SEQUENCE</scope>
    <source>
        <strain evidence="8">HKST-UBA02</strain>
    </source>
</reference>
<comment type="cofactor">
    <cofactor evidence="6">
        <name>Fe cation</name>
        <dbReference type="ChEBI" id="CHEBI:24875"/>
    </cofactor>
</comment>
<reference evidence="8" key="1">
    <citation type="submission" date="2020-04" db="EMBL/GenBank/DDBJ databases">
        <authorList>
            <person name="Zhang T."/>
        </authorList>
    </citation>
    <scope>NUCLEOTIDE SEQUENCE</scope>
    <source>
        <strain evidence="8">HKST-UBA02</strain>
    </source>
</reference>
<dbReference type="AlphaFoldDB" id="A0A956SCL8"/>
<dbReference type="SUPFAM" id="SSF51182">
    <property type="entry name" value="RmlC-like cupins"/>
    <property type="match status" value="1"/>
</dbReference>
<dbReference type="Pfam" id="PF20510">
    <property type="entry name" value="HgmA_N"/>
    <property type="match status" value="1"/>
</dbReference>
<feature type="binding site" evidence="6">
    <location>
        <position position="306"/>
    </location>
    <ligand>
        <name>Fe cation</name>
        <dbReference type="ChEBI" id="CHEBI:24875"/>
    </ligand>
</feature>
<organism evidence="8 9">
    <name type="scientific">Eiseniibacteriota bacterium</name>
    <dbReference type="NCBI Taxonomy" id="2212470"/>
    <lineage>
        <taxon>Bacteria</taxon>
        <taxon>Candidatus Eiseniibacteriota</taxon>
    </lineage>
</organism>
<feature type="binding site" evidence="6">
    <location>
        <position position="300"/>
    </location>
    <ligand>
        <name>Fe cation</name>
        <dbReference type="ChEBI" id="CHEBI:24875"/>
    </ligand>
</feature>
<dbReference type="InterPro" id="IPR011051">
    <property type="entry name" value="RmlC_Cupin_sf"/>
</dbReference>
<evidence type="ECO:0000313" key="8">
    <source>
        <dbReference type="EMBL" id="MCA9754549.1"/>
    </source>
</evidence>
<dbReference type="GO" id="GO:0046872">
    <property type="term" value="F:metal ion binding"/>
    <property type="evidence" value="ECO:0007669"/>
    <property type="project" value="UniProtKB-KW"/>
</dbReference>
<keyword evidence="1 6" id="KW-0479">Metal-binding</keyword>
<dbReference type="GO" id="GO:0006570">
    <property type="term" value="P:tyrosine metabolic process"/>
    <property type="evidence" value="ECO:0007669"/>
    <property type="project" value="InterPro"/>
</dbReference>
<evidence type="ECO:0000256" key="5">
    <source>
        <dbReference type="PIRSR" id="PIRSR605708-1"/>
    </source>
</evidence>
<dbReference type="EC" id="1.13.11.5" evidence="8"/>
<protein>
    <submittedName>
        <fullName evidence="8">Homogentisate 1,2-dioxygenase</fullName>
        <ecNumber evidence="8">1.13.11.5</ecNumber>
    </submittedName>
</protein>
<dbReference type="Proteomes" id="UP000739538">
    <property type="component" value="Unassembled WGS sequence"/>
</dbReference>
<accession>A0A956SCL8</accession>
<feature type="domain" description="Homogentisate 1,2-dioxygenase N-terminal" evidence="7">
    <location>
        <begin position="111"/>
        <end position="251"/>
    </location>
</feature>
<dbReference type="InterPro" id="IPR046452">
    <property type="entry name" value="HgmA_N"/>
</dbReference>
<evidence type="ECO:0000256" key="2">
    <source>
        <dbReference type="ARBA" id="ARBA00022964"/>
    </source>
</evidence>